<organism evidence="1 2">
    <name type="scientific">Deinococcus radiophilus</name>
    <dbReference type="NCBI Taxonomy" id="32062"/>
    <lineage>
        <taxon>Bacteria</taxon>
        <taxon>Thermotogati</taxon>
        <taxon>Deinococcota</taxon>
        <taxon>Deinococci</taxon>
        <taxon>Deinococcales</taxon>
        <taxon>Deinococcaceae</taxon>
        <taxon>Deinococcus</taxon>
    </lineage>
</organism>
<comment type="caution">
    <text evidence="1">The sequence shown here is derived from an EMBL/GenBank/DDBJ whole genome shotgun (WGS) entry which is preliminary data.</text>
</comment>
<dbReference type="Gene3D" id="3.40.50.720">
    <property type="entry name" value="NAD(P)-binding Rossmann-like Domain"/>
    <property type="match status" value="1"/>
</dbReference>
<dbReference type="EMBL" id="RXPE01000007">
    <property type="protein sequence ID" value="RTR28349.1"/>
    <property type="molecule type" value="Genomic_DNA"/>
</dbReference>
<dbReference type="Gene3D" id="3.30.1780.10">
    <property type="entry name" value="ornithine cyclodeaminase, domain 1"/>
    <property type="match status" value="1"/>
</dbReference>
<proteinExistence type="predicted"/>
<dbReference type="InterPro" id="IPR023401">
    <property type="entry name" value="ODC_N"/>
</dbReference>
<dbReference type="OrthoDB" id="9792005at2"/>
<accession>A0A431VZS5</accession>
<dbReference type="Proteomes" id="UP000277766">
    <property type="component" value="Unassembled WGS sequence"/>
</dbReference>
<dbReference type="InterPro" id="IPR003462">
    <property type="entry name" value="ODC_Mu_crystall"/>
</dbReference>
<evidence type="ECO:0000313" key="1">
    <source>
        <dbReference type="EMBL" id="RTR28349.1"/>
    </source>
</evidence>
<sequence>MAVQTMKLLTDAEVQRFPRATAVEVMRRAVLAAEHGELTSPARLHAADMTFTVGGMPDVFGFRAYHTRNTPLDEQVVVVWANSGCVAGVVVGTELGPLRTSAIGVLATQALARPEASQLGLIGSGMQARHHALTLSSVRELTQVLVYSRQTESREKLAAELRVAGLPAQAAPSAEEVCAASDLLTLATNSSRPVIQPEWVRPGTHVCTLGPKEAHRHEFPPELARRAALVVTDSLNQLQGYPGSHALAAEDTTSLGACLQSGSIRQPDDITLFLSVGLAGTEVLLAQAILQKR</sequence>
<dbReference type="PANTHER" id="PTHR13812">
    <property type="entry name" value="KETIMINE REDUCTASE MU-CRYSTALLIN"/>
    <property type="match status" value="1"/>
</dbReference>
<name>A0A431VZS5_9DEIO</name>
<keyword evidence="2" id="KW-1185">Reference proteome</keyword>
<dbReference type="SUPFAM" id="SSF51735">
    <property type="entry name" value="NAD(P)-binding Rossmann-fold domains"/>
    <property type="match status" value="1"/>
</dbReference>
<evidence type="ECO:0000313" key="2">
    <source>
        <dbReference type="Proteomes" id="UP000277766"/>
    </source>
</evidence>
<reference evidence="1 2" key="1">
    <citation type="submission" date="2018-12" db="EMBL/GenBank/DDBJ databases">
        <title>Deinococcus radiophilus ATCC 27603 genome sequencing and assembly.</title>
        <authorList>
            <person name="Maclea K.S."/>
            <person name="Maynard C.R."/>
        </authorList>
    </citation>
    <scope>NUCLEOTIDE SEQUENCE [LARGE SCALE GENOMIC DNA]</scope>
    <source>
        <strain evidence="1 2">ATCC 27603</strain>
    </source>
</reference>
<dbReference type="AlphaFoldDB" id="A0A431VZS5"/>
<protein>
    <submittedName>
        <fullName evidence="1">Ornithine cyclodeaminase family protein</fullName>
    </submittedName>
</protein>
<dbReference type="Pfam" id="PF02423">
    <property type="entry name" value="OCD_Mu_crystall"/>
    <property type="match status" value="1"/>
</dbReference>
<dbReference type="InterPro" id="IPR036291">
    <property type="entry name" value="NAD(P)-bd_dom_sf"/>
</dbReference>
<dbReference type="RefSeq" id="WP_126351741.1">
    <property type="nucleotide sequence ID" value="NZ_CP086380.1"/>
</dbReference>
<dbReference type="PANTHER" id="PTHR13812:SF19">
    <property type="entry name" value="KETIMINE REDUCTASE MU-CRYSTALLIN"/>
    <property type="match status" value="1"/>
</dbReference>
<gene>
    <name evidence="1" type="ORF">EJ104_05440</name>
</gene>
<dbReference type="GO" id="GO:0005737">
    <property type="term" value="C:cytoplasm"/>
    <property type="evidence" value="ECO:0007669"/>
    <property type="project" value="TreeGrafter"/>
</dbReference>